<evidence type="ECO:0000313" key="3">
    <source>
        <dbReference type="Proteomes" id="UP000322667"/>
    </source>
</evidence>
<sequence>MGTLPTCSNHGLGASQPAASNEEIKTMEAKIERLQKKLESLMMPLQGQHRKPLEALTDVLVFQKSP</sequence>
<dbReference type="AlphaFoldDB" id="A0A5D2JBF2"/>
<gene>
    <name evidence="2" type="ORF">ES332_D10G269100v1</name>
</gene>
<keyword evidence="3" id="KW-1185">Reference proteome</keyword>
<organism evidence="2 3">
    <name type="scientific">Gossypium tomentosum</name>
    <name type="common">Hawaiian cotton</name>
    <name type="synonym">Gossypium sandvicense</name>
    <dbReference type="NCBI Taxonomy" id="34277"/>
    <lineage>
        <taxon>Eukaryota</taxon>
        <taxon>Viridiplantae</taxon>
        <taxon>Streptophyta</taxon>
        <taxon>Embryophyta</taxon>
        <taxon>Tracheophyta</taxon>
        <taxon>Spermatophyta</taxon>
        <taxon>Magnoliopsida</taxon>
        <taxon>eudicotyledons</taxon>
        <taxon>Gunneridae</taxon>
        <taxon>Pentapetalae</taxon>
        <taxon>rosids</taxon>
        <taxon>malvids</taxon>
        <taxon>Malvales</taxon>
        <taxon>Malvaceae</taxon>
        <taxon>Malvoideae</taxon>
        <taxon>Gossypium</taxon>
    </lineage>
</organism>
<dbReference type="Proteomes" id="UP000322667">
    <property type="component" value="Chromosome D10"/>
</dbReference>
<proteinExistence type="predicted"/>
<dbReference type="EMBL" id="CM017632">
    <property type="protein sequence ID" value="TYH51383.1"/>
    <property type="molecule type" value="Genomic_DNA"/>
</dbReference>
<feature type="region of interest" description="Disordered" evidence="1">
    <location>
        <begin position="1"/>
        <end position="22"/>
    </location>
</feature>
<protein>
    <submittedName>
        <fullName evidence="2">Uncharacterized protein</fullName>
    </submittedName>
</protein>
<name>A0A5D2JBF2_GOSTO</name>
<reference evidence="2 3" key="1">
    <citation type="submission" date="2019-07" db="EMBL/GenBank/DDBJ databases">
        <title>WGS assembly of Gossypium tomentosum.</title>
        <authorList>
            <person name="Chen Z.J."/>
            <person name="Sreedasyam A."/>
            <person name="Ando A."/>
            <person name="Song Q."/>
            <person name="De L."/>
            <person name="Hulse-Kemp A."/>
            <person name="Ding M."/>
            <person name="Ye W."/>
            <person name="Kirkbride R."/>
            <person name="Jenkins J."/>
            <person name="Plott C."/>
            <person name="Lovell J."/>
            <person name="Lin Y.-M."/>
            <person name="Vaughn R."/>
            <person name="Liu B."/>
            <person name="Li W."/>
            <person name="Simpson S."/>
            <person name="Scheffler B."/>
            <person name="Saski C."/>
            <person name="Grover C."/>
            <person name="Hu G."/>
            <person name="Conover J."/>
            <person name="Carlson J."/>
            <person name="Shu S."/>
            <person name="Boston L."/>
            <person name="Williams M."/>
            <person name="Peterson D."/>
            <person name="Mcgee K."/>
            <person name="Jones D."/>
            <person name="Wendel J."/>
            <person name="Stelly D."/>
            <person name="Grimwood J."/>
            <person name="Schmutz J."/>
        </authorList>
    </citation>
    <scope>NUCLEOTIDE SEQUENCE [LARGE SCALE GENOMIC DNA]</scope>
    <source>
        <strain evidence="2">7179.01</strain>
    </source>
</reference>
<evidence type="ECO:0000313" key="2">
    <source>
        <dbReference type="EMBL" id="TYH51383.1"/>
    </source>
</evidence>
<accession>A0A5D2JBF2</accession>
<evidence type="ECO:0000256" key="1">
    <source>
        <dbReference type="SAM" id="MobiDB-lite"/>
    </source>
</evidence>